<dbReference type="InterPro" id="IPR051082">
    <property type="entry name" value="Pentapeptide-BTB/POZ_domain"/>
</dbReference>
<evidence type="ECO:0000256" key="2">
    <source>
        <dbReference type="SAM" id="Phobius"/>
    </source>
</evidence>
<reference evidence="3" key="1">
    <citation type="journal article" date="2014" name="Int. J. Syst. Evol. Microbiol.">
        <title>Complete genome sequence of Corynebacterium casei LMG S-19264T (=DSM 44701T), isolated from a smear-ripened cheese.</title>
        <authorList>
            <consortium name="US DOE Joint Genome Institute (JGI-PGF)"/>
            <person name="Walter F."/>
            <person name="Albersmeier A."/>
            <person name="Kalinowski J."/>
            <person name="Ruckert C."/>
        </authorList>
    </citation>
    <scope>NUCLEOTIDE SEQUENCE</scope>
    <source>
        <strain evidence="3">CGMCC 4.7403</strain>
    </source>
</reference>
<protein>
    <recommendedName>
        <fullName evidence="5">Pentapeptide repeat-containing protein</fullName>
    </recommendedName>
</protein>
<feature type="region of interest" description="Disordered" evidence="1">
    <location>
        <begin position="90"/>
        <end position="124"/>
    </location>
</feature>
<accession>A0A919DCS3</accession>
<evidence type="ECO:0000313" key="4">
    <source>
        <dbReference type="Proteomes" id="UP000603227"/>
    </source>
</evidence>
<keyword evidence="2" id="KW-0812">Transmembrane</keyword>
<dbReference type="Pfam" id="PF00805">
    <property type="entry name" value="Pentapeptide"/>
    <property type="match status" value="2"/>
</dbReference>
<reference evidence="3" key="2">
    <citation type="submission" date="2020-09" db="EMBL/GenBank/DDBJ databases">
        <authorList>
            <person name="Sun Q."/>
            <person name="Zhou Y."/>
        </authorList>
    </citation>
    <scope>NUCLEOTIDE SEQUENCE</scope>
    <source>
        <strain evidence="3">CGMCC 4.7403</strain>
    </source>
</reference>
<dbReference type="PANTHER" id="PTHR14136">
    <property type="entry name" value="BTB_POZ DOMAIN-CONTAINING PROTEIN KCTD9"/>
    <property type="match status" value="1"/>
</dbReference>
<keyword evidence="2" id="KW-1133">Transmembrane helix</keyword>
<feature type="compositionally biased region" description="Basic and acidic residues" evidence="1">
    <location>
        <begin position="90"/>
        <end position="118"/>
    </location>
</feature>
<comment type="caution">
    <text evidence="3">The sequence shown here is derived from an EMBL/GenBank/DDBJ whole genome shotgun (WGS) entry which is preliminary data.</text>
</comment>
<dbReference type="PANTHER" id="PTHR14136:SF17">
    <property type="entry name" value="BTB_POZ DOMAIN-CONTAINING PROTEIN KCTD9"/>
    <property type="match status" value="1"/>
</dbReference>
<organism evidence="3 4">
    <name type="scientific">Streptomyces capitiformicae</name>
    <dbReference type="NCBI Taxonomy" id="2014920"/>
    <lineage>
        <taxon>Bacteria</taxon>
        <taxon>Bacillati</taxon>
        <taxon>Actinomycetota</taxon>
        <taxon>Actinomycetes</taxon>
        <taxon>Kitasatosporales</taxon>
        <taxon>Streptomycetaceae</taxon>
        <taxon>Streptomyces</taxon>
    </lineage>
</organism>
<proteinExistence type="predicted"/>
<evidence type="ECO:0000313" key="3">
    <source>
        <dbReference type="EMBL" id="GHE34249.1"/>
    </source>
</evidence>
<dbReference type="InterPro" id="IPR001646">
    <property type="entry name" value="5peptide_repeat"/>
</dbReference>
<feature type="transmembrane region" description="Helical" evidence="2">
    <location>
        <begin position="60"/>
        <end position="79"/>
    </location>
</feature>
<dbReference type="EMBL" id="BNAT01000019">
    <property type="protein sequence ID" value="GHE34249.1"/>
    <property type="molecule type" value="Genomic_DNA"/>
</dbReference>
<dbReference type="Gene3D" id="2.160.20.80">
    <property type="entry name" value="E3 ubiquitin-protein ligase SopA"/>
    <property type="match status" value="1"/>
</dbReference>
<gene>
    <name evidence="3" type="ORF">GCM10017771_51720</name>
</gene>
<dbReference type="Proteomes" id="UP000603227">
    <property type="component" value="Unassembled WGS sequence"/>
</dbReference>
<evidence type="ECO:0000256" key="1">
    <source>
        <dbReference type="SAM" id="MobiDB-lite"/>
    </source>
</evidence>
<keyword evidence="2" id="KW-0472">Membrane</keyword>
<sequence length="334" mass="36871">MPRPTTLSNRVVTSATKWKIGLPIAMVAFLALLIWAPWWLDGSHFGDELTPGEAAVVSGLRTALVAFAAAAVATAGVVYTHHNLAHSRRVLEESKRTSQEQAEHAQRALRQSEEHATRQAELTRQGQVNDRYMRAIDLLVRESFSERVGGIYALDRIMRESEPDHIMVVEVLAVFVRDHGRPWSTNDESLAPGLQPRLAGDVQAALNILGARPEDSKVVVDLRETYLRGADLTDANLQRAILYAVNLSRAILAGSNLNHANLWGADLRGAFFQRASLQETILHEANLRGAEITVDQLVSARPTLKTVLPVSLENDQRVKDRINEVQREGVPAPS</sequence>
<name>A0A919DCS3_9ACTN</name>
<dbReference type="SUPFAM" id="SSF141571">
    <property type="entry name" value="Pentapeptide repeat-like"/>
    <property type="match status" value="1"/>
</dbReference>
<keyword evidence="4" id="KW-1185">Reference proteome</keyword>
<dbReference type="AlphaFoldDB" id="A0A919DCS3"/>
<feature type="transmembrane region" description="Helical" evidence="2">
    <location>
        <begin position="20"/>
        <end position="40"/>
    </location>
</feature>
<evidence type="ECO:0008006" key="5">
    <source>
        <dbReference type="Google" id="ProtNLM"/>
    </source>
</evidence>